<keyword evidence="4" id="KW-1185">Reference proteome</keyword>
<evidence type="ECO:0000256" key="1">
    <source>
        <dbReference type="SAM" id="MobiDB-lite"/>
    </source>
</evidence>
<dbReference type="AlphaFoldDB" id="A0AAV2YCC7"/>
<dbReference type="Proteomes" id="UP001146120">
    <property type="component" value="Unassembled WGS sequence"/>
</dbReference>
<feature type="region of interest" description="Disordered" evidence="1">
    <location>
        <begin position="1069"/>
        <end position="1088"/>
    </location>
</feature>
<dbReference type="EMBL" id="DAKRPA010000344">
    <property type="protein sequence ID" value="DAZ93110.1"/>
    <property type="molecule type" value="Genomic_DNA"/>
</dbReference>
<feature type="transmembrane region" description="Helical" evidence="2">
    <location>
        <begin position="880"/>
        <end position="898"/>
    </location>
</feature>
<feature type="transmembrane region" description="Helical" evidence="2">
    <location>
        <begin position="837"/>
        <end position="859"/>
    </location>
</feature>
<keyword evidence="2" id="KW-0472">Membrane</keyword>
<proteinExistence type="predicted"/>
<evidence type="ECO:0000256" key="2">
    <source>
        <dbReference type="SAM" id="Phobius"/>
    </source>
</evidence>
<keyword evidence="2" id="KW-0812">Transmembrane</keyword>
<name>A0AAV2YCC7_9STRA</name>
<evidence type="ECO:0000313" key="3">
    <source>
        <dbReference type="EMBL" id="DAZ93110.1"/>
    </source>
</evidence>
<sequence length="1088" mass="123439">MDEGRGARSPTLLRLGGKVVDDAVAQRNKTDARALSPWARRTRAVTVVLVVVQTLWAVVIPIKNVAVMPYPTLADDGDSTTPGPYMRNTTLNATRTITGREVYRILNDVVNLSLNKSQLRVFFEKKGDFAFDEAGALLTPEEHRVFAEFYAMLSQASEFPAGGFVRREQKMRVVRSDDSQPRDFTLRCSRCDALQGMRCQNASGAICDNDDWDHPETLQLTPIDLNSTTQGMGWQNKVSLVGLVTIVDRMMRTLFLKKDWVTTFQTYDDNVMIWRQAQLVDGGLVLLLDSVDALQFFGYAVTFGNPWDDKDLFGHLDAGVTVIESCFGSEMILSQYYTSVFAEWMIQNALMLNGVYNPVDAVNITTNISHVLDDILSHDLLITSTVGHQQYIDDKKDFVGSTLTRRTMSVTNVKRDRPMSGTMLMGSSPRNLEYLHWYPNSYYSYLKTWVDDNNKTLVVDWRQMGSLYAGFNGFKFDFTHNTMGVYRLSERTALEGSGYAENWFEQEQKIAAWYRNHELTDNNSLIKLGERVWGPDSPSMWPEQTKRYCVKGMFRKITQTVWIMALKKKPVMSHLVYMSMEDPDDPATWFQKQMMVNSVVGEGIGGNRVAFDFSREDGKPKNGESWVLIPLLSAFLNVQSQELLLASIMQELLTTMFSLLEVENGKLMMKDALYCHFGWASLGVNKSDDKVSMWRKLNGTIRQMVNETLHVVEAIHDQMNAAVTPVTIPIEYLSPTADELMVLRKSLVCYNTLETRFLNISMRCWAEQLNEQETRLKTTSEGLRVLKFSMWSLGIVLNIIGAVVSLRFAWRVAILWFHDHFWDLNLTLALNMDIQGIGLISLDAIVIMAFSCFPLILSYHLPIDPSFVPADASAANQNKVFAECMVLLSLTWFLRIGIELGIKVIHLKHYSWWFNLLTSRIRVATMLIILVIRLGMNVDGVSYNQGLTKLIVSCVVTMVLGFLTVIFSLLFDKDNARSTDSLSRQMMQHRLPRNAFGVLGQLKKGWSHTGMQMEGWQVLKIDDNVDALVHGTITLLPTGDCRHDLKVDPLTPQIFKALLKEDKVVSSRVTREPSTAMLPPNRIDPRNE</sequence>
<feature type="transmembrane region" description="Helical" evidence="2">
    <location>
        <begin position="793"/>
        <end position="817"/>
    </location>
</feature>
<comment type="caution">
    <text evidence="3">The sequence shown here is derived from an EMBL/GenBank/DDBJ whole genome shotgun (WGS) entry which is preliminary data.</text>
</comment>
<reference evidence="3" key="1">
    <citation type="submission" date="2022-11" db="EMBL/GenBank/DDBJ databases">
        <authorList>
            <person name="Morgan W.R."/>
            <person name="Tartar A."/>
        </authorList>
    </citation>
    <scope>NUCLEOTIDE SEQUENCE</scope>
    <source>
        <strain evidence="3">ARSEF 373</strain>
    </source>
</reference>
<reference evidence="3" key="2">
    <citation type="journal article" date="2023" name="Microbiol Resour">
        <title>Decontamination and Annotation of the Draft Genome Sequence of the Oomycete Lagenidium giganteum ARSEF 373.</title>
        <authorList>
            <person name="Morgan W.R."/>
            <person name="Tartar A."/>
        </authorList>
    </citation>
    <scope>NUCLEOTIDE SEQUENCE</scope>
    <source>
        <strain evidence="3">ARSEF 373</strain>
    </source>
</reference>
<accession>A0AAV2YCC7</accession>
<feature type="transmembrane region" description="Helical" evidence="2">
    <location>
        <begin position="910"/>
        <end position="935"/>
    </location>
</feature>
<evidence type="ECO:0000313" key="4">
    <source>
        <dbReference type="Proteomes" id="UP001146120"/>
    </source>
</evidence>
<feature type="transmembrane region" description="Helical" evidence="2">
    <location>
        <begin position="947"/>
        <end position="971"/>
    </location>
</feature>
<gene>
    <name evidence="3" type="ORF">N0F65_006862</name>
</gene>
<protein>
    <submittedName>
        <fullName evidence="3">Uncharacterized protein</fullName>
    </submittedName>
</protein>
<keyword evidence="2" id="KW-1133">Transmembrane helix</keyword>
<organism evidence="3 4">
    <name type="scientific">Lagenidium giganteum</name>
    <dbReference type="NCBI Taxonomy" id="4803"/>
    <lineage>
        <taxon>Eukaryota</taxon>
        <taxon>Sar</taxon>
        <taxon>Stramenopiles</taxon>
        <taxon>Oomycota</taxon>
        <taxon>Peronosporomycetes</taxon>
        <taxon>Pythiales</taxon>
        <taxon>Pythiaceae</taxon>
    </lineage>
</organism>